<dbReference type="EMBL" id="JAVFWL010000005">
    <property type="protein sequence ID" value="KAK6757444.1"/>
    <property type="molecule type" value="Genomic_DNA"/>
</dbReference>
<name>A0ABR1E425_NECAM</name>
<evidence type="ECO:0000313" key="5">
    <source>
        <dbReference type="Proteomes" id="UP001303046"/>
    </source>
</evidence>
<sequence>MLRVLHLAGPTCEIRQHYVPILLQQKQGVHPKNPPASLGEHNITFGLRLVFRNGSFFPTHVSLRWNSWENMLKVEKSKSHISRRGKSDLPPEAGRVRKRLSLSSASFAIRKFFSGRRRGSSPSTPRHSLSPGKLRKNSKQDELTKAFDEVSENNRVETQEGWNYLTSPKDRKMKKMRRKQIRPFVEHALRRTPIGLSADFRQMKRSNDPSKMTEFVSQIPHGKNRYKDVGCLDNNRVVLKIGSCSYIHANFVASPNNPRRFICTQGPLQTTCSEFWCMVVQEEAEVILMLCNLTEKRESKCAVYYPTKEDEFLTFQGGVSVKFRDREELSFPFNTKTKVEVTYLEVTIMGHAPQMCKHYHWIDWPDRGVPEADLAPLYLLYQVRSVRTPIVIHCSAGIGRTGTMVLIENAMEILERGEQLEKMDGYLQQLRAQRNNCIQTDQQYLFVHQVLLNFLREAGWLPQRLNSRLKDFTEHYLRLTRKP</sequence>
<dbReference type="InterPro" id="IPR000387">
    <property type="entry name" value="Tyr_Pase_dom"/>
</dbReference>
<dbReference type="InterPro" id="IPR003595">
    <property type="entry name" value="Tyr_Pase_cat"/>
</dbReference>
<dbReference type="PANTHER" id="PTHR46163:SF19">
    <property type="entry name" value="PROTEIN-TYROSINE PHOSPHATASE"/>
    <property type="match status" value="1"/>
</dbReference>
<evidence type="ECO:0008006" key="6">
    <source>
        <dbReference type="Google" id="ProtNLM"/>
    </source>
</evidence>
<evidence type="ECO:0000256" key="1">
    <source>
        <dbReference type="SAM" id="MobiDB-lite"/>
    </source>
</evidence>
<dbReference type="InterPro" id="IPR016130">
    <property type="entry name" value="Tyr_Pase_AS"/>
</dbReference>
<dbReference type="Gene3D" id="3.90.190.10">
    <property type="entry name" value="Protein tyrosine phosphatase superfamily"/>
    <property type="match status" value="1"/>
</dbReference>
<dbReference type="SMART" id="SM00194">
    <property type="entry name" value="PTPc"/>
    <property type="match status" value="1"/>
</dbReference>
<dbReference type="PROSITE" id="PS50055">
    <property type="entry name" value="TYR_PHOSPHATASE_PTP"/>
    <property type="match status" value="1"/>
</dbReference>
<dbReference type="InterPro" id="IPR052782">
    <property type="entry name" value="Oocyte-zygote_transition_reg"/>
</dbReference>
<feature type="domain" description="Tyrosine specific protein phosphatases" evidence="3">
    <location>
        <begin position="389"/>
        <end position="445"/>
    </location>
</feature>
<dbReference type="PANTHER" id="PTHR46163">
    <property type="entry name" value="TYROSINE-PROTEIN PHOSPHATASE-RELATED"/>
    <property type="match status" value="1"/>
</dbReference>
<protein>
    <recommendedName>
        <fullName evidence="6">Protein-tyrosine phosphatase</fullName>
    </recommendedName>
</protein>
<proteinExistence type="predicted"/>
<accession>A0ABR1E425</accession>
<dbReference type="PROSITE" id="PS50056">
    <property type="entry name" value="TYR_PHOSPHATASE_2"/>
    <property type="match status" value="1"/>
</dbReference>
<dbReference type="InterPro" id="IPR000242">
    <property type="entry name" value="PTP_cat"/>
</dbReference>
<dbReference type="PRINTS" id="PR00700">
    <property type="entry name" value="PRTYPHPHTASE"/>
</dbReference>
<reference evidence="4 5" key="1">
    <citation type="submission" date="2023-08" db="EMBL/GenBank/DDBJ databases">
        <title>A Necator americanus chromosomal reference genome.</title>
        <authorList>
            <person name="Ilik V."/>
            <person name="Petrzelkova K.J."/>
            <person name="Pardy F."/>
            <person name="Fuh T."/>
            <person name="Niatou-Singa F.S."/>
            <person name="Gouil Q."/>
            <person name="Baker L."/>
            <person name="Ritchie M.E."/>
            <person name="Jex A.R."/>
            <person name="Gazzola D."/>
            <person name="Li H."/>
            <person name="Toshio Fujiwara R."/>
            <person name="Zhan B."/>
            <person name="Aroian R.V."/>
            <person name="Pafco B."/>
            <person name="Schwarz E.M."/>
        </authorList>
    </citation>
    <scope>NUCLEOTIDE SEQUENCE [LARGE SCALE GENOMIC DNA]</scope>
    <source>
        <strain evidence="4 5">Aroian</strain>
        <tissue evidence="4">Whole animal</tissue>
    </source>
</reference>
<dbReference type="Proteomes" id="UP001303046">
    <property type="component" value="Unassembled WGS sequence"/>
</dbReference>
<dbReference type="InterPro" id="IPR029021">
    <property type="entry name" value="Prot-tyrosine_phosphatase-like"/>
</dbReference>
<dbReference type="SMART" id="SM00404">
    <property type="entry name" value="PTPc_motif"/>
    <property type="match status" value="1"/>
</dbReference>
<comment type="caution">
    <text evidence="4">The sequence shown here is derived from an EMBL/GenBank/DDBJ whole genome shotgun (WGS) entry which is preliminary data.</text>
</comment>
<feature type="region of interest" description="Disordered" evidence="1">
    <location>
        <begin position="114"/>
        <end position="151"/>
    </location>
</feature>
<evidence type="ECO:0000259" key="3">
    <source>
        <dbReference type="PROSITE" id="PS50056"/>
    </source>
</evidence>
<keyword evidence="5" id="KW-1185">Reference proteome</keyword>
<dbReference type="Pfam" id="PF00102">
    <property type="entry name" value="Y_phosphatase"/>
    <property type="match status" value="1"/>
</dbReference>
<evidence type="ECO:0000313" key="4">
    <source>
        <dbReference type="EMBL" id="KAK6757444.1"/>
    </source>
</evidence>
<feature type="domain" description="Tyrosine-protein phosphatase" evidence="2">
    <location>
        <begin position="196"/>
        <end position="454"/>
    </location>
</feature>
<feature type="compositionally biased region" description="Basic and acidic residues" evidence="1">
    <location>
        <begin position="138"/>
        <end position="151"/>
    </location>
</feature>
<dbReference type="SUPFAM" id="SSF52799">
    <property type="entry name" value="(Phosphotyrosine protein) phosphatases II"/>
    <property type="match status" value="1"/>
</dbReference>
<dbReference type="CDD" id="cd00047">
    <property type="entry name" value="PTPc"/>
    <property type="match status" value="1"/>
</dbReference>
<organism evidence="4 5">
    <name type="scientific">Necator americanus</name>
    <name type="common">Human hookworm</name>
    <dbReference type="NCBI Taxonomy" id="51031"/>
    <lineage>
        <taxon>Eukaryota</taxon>
        <taxon>Metazoa</taxon>
        <taxon>Ecdysozoa</taxon>
        <taxon>Nematoda</taxon>
        <taxon>Chromadorea</taxon>
        <taxon>Rhabditida</taxon>
        <taxon>Rhabditina</taxon>
        <taxon>Rhabditomorpha</taxon>
        <taxon>Strongyloidea</taxon>
        <taxon>Ancylostomatidae</taxon>
        <taxon>Bunostominae</taxon>
        <taxon>Necator</taxon>
    </lineage>
</organism>
<evidence type="ECO:0000259" key="2">
    <source>
        <dbReference type="PROSITE" id="PS50055"/>
    </source>
</evidence>
<dbReference type="PROSITE" id="PS00383">
    <property type="entry name" value="TYR_PHOSPHATASE_1"/>
    <property type="match status" value="1"/>
</dbReference>
<gene>
    <name evidence="4" type="primary">Necator_chrV.g20123</name>
    <name evidence="4" type="ORF">RB195_015331</name>
</gene>